<organism evidence="2 3">
    <name type="scientific">Durusdinium trenchii</name>
    <dbReference type="NCBI Taxonomy" id="1381693"/>
    <lineage>
        <taxon>Eukaryota</taxon>
        <taxon>Sar</taxon>
        <taxon>Alveolata</taxon>
        <taxon>Dinophyceae</taxon>
        <taxon>Suessiales</taxon>
        <taxon>Symbiodiniaceae</taxon>
        <taxon>Durusdinium</taxon>
    </lineage>
</organism>
<proteinExistence type="predicted"/>
<dbReference type="Gene3D" id="1.25.40.10">
    <property type="entry name" value="Tetratricopeptide repeat domain"/>
    <property type="match status" value="1"/>
</dbReference>
<name>A0ABP0L5I5_9DINO</name>
<evidence type="ECO:0000256" key="1">
    <source>
        <dbReference type="SAM" id="MobiDB-lite"/>
    </source>
</evidence>
<reference evidence="2 3" key="1">
    <citation type="submission" date="2024-02" db="EMBL/GenBank/DDBJ databases">
        <authorList>
            <person name="Chen Y."/>
            <person name="Shah S."/>
            <person name="Dougan E. K."/>
            <person name="Thang M."/>
            <person name="Chan C."/>
        </authorList>
    </citation>
    <scope>NUCLEOTIDE SEQUENCE [LARGE SCALE GENOMIC DNA]</scope>
</reference>
<dbReference type="Proteomes" id="UP001642484">
    <property type="component" value="Unassembled WGS sequence"/>
</dbReference>
<accession>A0ABP0L5I5</accession>
<dbReference type="EMBL" id="CAXAMN010011112">
    <property type="protein sequence ID" value="CAK9034022.1"/>
    <property type="molecule type" value="Genomic_DNA"/>
</dbReference>
<feature type="region of interest" description="Disordered" evidence="1">
    <location>
        <begin position="279"/>
        <end position="303"/>
    </location>
</feature>
<dbReference type="InterPro" id="IPR011990">
    <property type="entry name" value="TPR-like_helical_dom_sf"/>
</dbReference>
<comment type="caution">
    <text evidence="2">The sequence shown here is derived from an EMBL/GenBank/DDBJ whole genome shotgun (WGS) entry which is preliminary data.</text>
</comment>
<feature type="compositionally biased region" description="Basic residues" evidence="1">
    <location>
        <begin position="286"/>
        <end position="299"/>
    </location>
</feature>
<evidence type="ECO:0000313" key="3">
    <source>
        <dbReference type="Proteomes" id="UP001642484"/>
    </source>
</evidence>
<protein>
    <submittedName>
        <fullName evidence="2">Uncharacterized protein</fullName>
    </submittedName>
</protein>
<sequence length="456" mass="51116">MCEVPENHLSSQDALYEMIDAGLRPKAPHFGAIIASCASSADVERAERWLFRMRALEVEPTGQTFQELMHVAAEAGNPAAAEQWMNEAWQVVRASLKLDAYEFSKVHGEEFFTTHEKMTSEKVVLTPGGLRFKVLVVNAQPLTGSIGAPLLQWARNGIEDDVIDGLMLAAGDSVYAFFDVTMTDDVRRQRATFLSGLMVRAKKEWKDIGSTDLGEEIFKAISEDQPDEKVEKDLPPSALGDEKDELIENRTPDLPHVQEIFDLIPSTLEFLRKKPMQAFVSDTSRSKKGRGKARQARGHPKGEQRDWVDRRYAGVPGVSASMERMFDYHRLYNEREQLAHVWIDLQLKKDKLKPGNVLEEAMAGKASKAMKAMKVAAIMKKPAAKNAKRAKKPSTSKVDPLAARFEKDLDEAYADYQDLKSHNASFGEPAGVQWLDDKFKHHICANVGCHTFVNNM</sequence>
<gene>
    <name evidence="2" type="ORF">CCMP2556_LOCUS19304</name>
</gene>
<evidence type="ECO:0000313" key="2">
    <source>
        <dbReference type="EMBL" id="CAK9034022.1"/>
    </source>
</evidence>
<keyword evidence="3" id="KW-1185">Reference proteome</keyword>